<dbReference type="InterPro" id="IPR011701">
    <property type="entry name" value="MFS"/>
</dbReference>
<dbReference type="SUPFAM" id="SSF103473">
    <property type="entry name" value="MFS general substrate transporter"/>
    <property type="match status" value="1"/>
</dbReference>
<dbReference type="InterPro" id="IPR020846">
    <property type="entry name" value="MFS_dom"/>
</dbReference>
<accession>A0A502IZU4</accession>
<keyword evidence="4" id="KW-0812">Transmembrane</keyword>
<dbReference type="Pfam" id="PF07690">
    <property type="entry name" value="MFS_1"/>
    <property type="match status" value="1"/>
</dbReference>
<dbReference type="PROSITE" id="PS50850">
    <property type="entry name" value="MFS"/>
    <property type="match status" value="1"/>
</dbReference>
<dbReference type="GO" id="GO:0005886">
    <property type="term" value="C:plasma membrane"/>
    <property type="evidence" value="ECO:0007669"/>
    <property type="project" value="UniProtKB-SubCell"/>
</dbReference>
<name>A0A502IZU4_BRELA</name>
<dbReference type="EMBL" id="CP033464">
    <property type="protein sequence ID" value="QDX95521.1"/>
    <property type="molecule type" value="Genomic_DNA"/>
</dbReference>
<evidence type="ECO:0000256" key="5">
    <source>
        <dbReference type="ARBA" id="ARBA00022989"/>
    </source>
</evidence>
<keyword evidence="2" id="KW-0813">Transport</keyword>
<evidence type="ECO:0000256" key="4">
    <source>
        <dbReference type="ARBA" id="ARBA00022692"/>
    </source>
</evidence>
<dbReference type="Gene3D" id="1.20.1250.20">
    <property type="entry name" value="MFS general substrate transporter like domains"/>
    <property type="match status" value="1"/>
</dbReference>
<dbReference type="GO" id="GO:0022857">
    <property type="term" value="F:transmembrane transporter activity"/>
    <property type="evidence" value="ECO:0007669"/>
    <property type="project" value="InterPro"/>
</dbReference>
<keyword evidence="8" id="KW-1185">Reference proteome</keyword>
<sequence>MNRLREYWQEFHPIIHSLIIGTIFVRAASSMSMPFLAIHLSKTTDLSPIMIGITIGAGPLASTVGGFIAGTLSDLFGRRKIMLWALYTWILVFLGFAIGKSALFFILLNILAGLCRSFYEPVSQALMADLTEPERRFRVFSLRYLAINIGVSVGPLLGAYLALLGGALPFIVTAIIYLFYVISLQYLLNKFGIKQIEGQKKEKVTFALAWQVVRQDVALRYFIVGGILVSVGYSQMTVTLSQFVQGMFVDGAILFSYLMSLNAIVVVACQIPLSRWAEKKTPLFSLVAGTVMYAMGLLGFGLSSNWWAFMVSMCVFTIGEILTFPASNVFIDYLAPDGMRGTYFGAQSLHNLGQFLGPVLGGYLLGGYSGTIMFTIISCITLSSILFYIQGRNSYTARTGQAMMMTRTG</sequence>
<proteinExistence type="predicted"/>
<keyword evidence="3" id="KW-1003">Cell membrane</keyword>
<keyword evidence="6" id="KW-0472">Membrane</keyword>
<evidence type="ECO:0000256" key="6">
    <source>
        <dbReference type="ARBA" id="ARBA00023136"/>
    </source>
</evidence>
<keyword evidence="5" id="KW-1133">Transmembrane helix</keyword>
<reference evidence="7 8" key="1">
    <citation type="submission" date="2018-11" db="EMBL/GenBank/DDBJ databases">
        <title>Phylogenetic determinants of toxin gene distribution in genomes of Brevibacillus laterosporus.</title>
        <authorList>
            <person name="Glare T.R."/>
            <person name="Durrant A."/>
            <person name="Berry C."/>
            <person name="Palma L."/>
            <person name="Ormskirk M."/>
            <person name="Cox M.O."/>
        </authorList>
    </citation>
    <scope>NUCLEOTIDE SEQUENCE [LARGE SCALE GENOMIC DNA]</scope>
    <source>
        <strain evidence="7 8">1821L</strain>
    </source>
</reference>
<dbReference type="PANTHER" id="PTHR43414">
    <property type="entry name" value="MULTIDRUG RESISTANCE PROTEIN MDTG"/>
    <property type="match status" value="1"/>
</dbReference>
<evidence type="ECO:0000256" key="1">
    <source>
        <dbReference type="ARBA" id="ARBA00004651"/>
    </source>
</evidence>
<dbReference type="CDD" id="cd17329">
    <property type="entry name" value="MFS_MdtH_MDR_like"/>
    <property type="match status" value="1"/>
</dbReference>
<evidence type="ECO:0000313" key="8">
    <source>
        <dbReference type="Proteomes" id="UP000319432"/>
    </source>
</evidence>
<dbReference type="InterPro" id="IPR005829">
    <property type="entry name" value="Sugar_transporter_CS"/>
</dbReference>
<comment type="subcellular location">
    <subcellularLocation>
        <location evidence="1">Cell membrane</location>
        <topology evidence="1">Multi-pass membrane protein</topology>
    </subcellularLocation>
</comment>
<evidence type="ECO:0000256" key="3">
    <source>
        <dbReference type="ARBA" id="ARBA00022475"/>
    </source>
</evidence>
<protein>
    <submittedName>
        <fullName evidence="7">MFS transporter</fullName>
    </submittedName>
</protein>
<evidence type="ECO:0000313" key="7">
    <source>
        <dbReference type="EMBL" id="QDX95521.1"/>
    </source>
</evidence>
<organism evidence="7 8">
    <name type="scientific">Brevibacillus laterosporus</name>
    <name type="common">Bacillus laterosporus</name>
    <dbReference type="NCBI Taxonomy" id="1465"/>
    <lineage>
        <taxon>Bacteria</taxon>
        <taxon>Bacillati</taxon>
        <taxon>Bacillota</taxon>
        <taxon>Bacilli</taxon>
        <taxon>Bacillales</taxon>
        <taxon>Paenibacillaceae</taxon>
        <taxon>Brevibacillus</taxon>
    </lineage>
</organism>
<evidence type="ECO:0000256" key="2">
    <source>
        <dbReference type="ARBA" id="ARBA00022448"/>
    </source>
</evidence>
<dbReference type="PROSITE" id="PS00216">
    <property type="entry name" value="SUGAR_TRANSPORT_1"/>
    <property type="match status" value="1"/>
</dbReference>
<dbReference type="Proteomes" id="UP000319432">
    <property type="component" value="Chromosome"/>
</dbReference>
<dbReference type="AlphaFoldDB" id="A0A502IZU4"/>
<dbReference type="PANTHER" id="PTHR43414:SF1">
    <property type="entry name" value="PEPTIDE PERMEASE"/>
    <property type="match status" value="1"/>
</dbReference>
<dbReference type="OrthoDB" id="8952229at2"/>
<gene>
    <name evidence="7" type="ORF">EEL30_26605</name>
</gene>
<dbReference type="InterPro" id="IPR036259">
    <property type="entry name" value="MFS_trans_sf"/>
</dbReference>